<organism evidence="2 3">
    <name type="scientific">Volvox reticuliferus</name>
    <dbReference type="NCBI Taxonomy" id="1737510"/>
    <lineage>
        <taxon>Eukaryota</taxon>
        <taxon>Viridiplantae</taxon>
        <taxon>Chlorophyta</taxon>
        <taxon>core chlorophytes</taxon>
        <taxon>Chlorophyceae</taxon>
        <taxon>CS clade</taxon>
        <taxon>Chlamydomonadales</taxon>
        <taxon>Volvocaceae</taxon>
        <taxon>Volvox</taxon>
    </lineage>
</organism>
<name>A0A8J4CX12_9CHLO</name>
<dbReference type="AlphaFoldDB" id="A0A8J4CX12"/>
<gene>
    <name evidence="2" type="ORF">Vretifemale_15237</name>
</gene>
<dbReference type="Proteomes" id="UP000747110">
    <property type="component" value="Unassembled WGS sequence"/>
</dbReference>
<keyword evidence="3" id="KW-1185">Reference proteome</keyword>
<sequence>MASRQGTAVSECEALRRVWDQRAAALAHTLTHGTRRRERARLPMPMADGADDGNAGNPYSTERIAEKQSYCSFIWVVSGVSSQLEVSKRLPGLCQDVRGPAASFPPSQQKPPLVKPPKTSPSPPILTNNEIKPSHAGAHYLCRCRHERRQGGGLAAGIVILVGG</sequence>
<feature type="non-terminal residue" evidence="2">
    <location>
        <position position="164"/>
    </location>
</feature>
<feature type="compositionally biased region" description="Pro residues" evidence="1">
    <location>
        <begin position="113"/>
        <end position="124"/>
    </location>
</feature>
<feature type="region of interest" description="Disordered" evidence="1">
    <location>
        <begin position="100"/>
        <end position="130"/>
    </location>
</feature>
<evidence type="ECO:0000256" key="1">
    <source>
        <dbReference type="SAM" id="MobiDB-lite"/>
    </source>
</evidence>
<reference evidence="2" key="1">
    <citation type="journal article" date="2021" name="Proc. Natl. Acad. Sci. U.S.A.">
        <title>Three genomes in the algal genus Volvox reveal the fate of a haploid sex-determining region after a transition to homothallism.</title>
        <authorList>
            <person name="Yamamoto K."/>
            <person name="Hamaji T."/>
            <person name="Kawai-Toyooka H."/>
            <person name="Matsuzaki R."/>
            <person name="Takahashi F."/>
            <person name="Nishimura Y."/>
            <person name="Kawachi M."/>
            <person name="Noguchi H."/>
            <person name="Minakuchi Y."/>
            <person name="Umen J.G."/>
            <person name="Toyoda A."/>
            <person name="Nozaki H."/>
        </authorList>
    </citation>
    <scope>NUCLEOTIDE SEQUENCE</scope>
    <source>
        <strain evidence="2">NIES-3786</strain>
    </source>
</reference>
<accession>A0A8J4CX12</accession>
<evidence type="ECO:0000313" key="2">
    <source>
        <dbReference type="EMBL" id="GIL87087.1"/>
    </source>
</evidence>
<proteinExistence type="predicted"/>
<evidence type="ECO:0000313" key="3">
    <source>
        <dbReference type="Proteomes" id="UP000747110"/>
    </source>
</evidence>
<comment type="caution">
    <text evidence="2">The sequence shown here is derived from an EMBL/GenBank/DDBJ whole genome shotgun (WGS) entry which is preliminary data.</text>
</comment>
<dbReference type="EMBL" id="BNCP01000038">
    <property type="protein sequence ID" value="GIL87087.1"/>
    <property type="molecule type" value="Genomic_DNA"/>
</dbReference>
<protein>
    <submittedName>
        <fullName evidence="2">Uncharacterized protein</fullName>
    </submittedName>
</protein>